<feature type="compositionally biased region" description="Polar residues" evidence="1">
    <location>
        <begin position="90"/>
        <end position="101"/>
    </location>
</feature>
<feature type="region of interest" description="Disordered" evidence="1">
    <location>
        <begin position="79"/>
        <end position="124"/>
    </location>
</feature>
<feature type="compositionally biased region" description="Basic and acidic residues" evidence="1">
    <location>
        <begin position="113"/>
        <end position="124"/>
    </location>
</feature>
<gene>
    <name evidence="2" type="primary">jg24026</name>
    <name evidence="2" type="ORF">PAEG_LOCUS6215</name>
</gene>
<comment type="caution">
    <text evidence="2">The sequence shown here is derived from an EMBL/GenBank/DDBJ whole genome shotgun (WGS) entry which is preliminary data.</text>
</comment>
<keyword evidence="3" id="KW-1185">Reference proteome</keyword>
<dbReference type="AlphaFoldDB" id="A0A8S4QSV6"/>
<protein>
    <submittedName>
        <fullName evidence="2">Jg24026 protein</fullName>
    </submittedName>
</protein>
<name>A0A8S4QSV6_9NEOP</name>
<accession>A0A8S4QSV6</accession>
<sequence>MNTHNDNIMGFVDISTQLHGSLSRENCGGSYLKVFSECPHPSCLCCIGGLESSLNDDEVIFIIINSPQTRTAEHRRFKKRATTLGPSPYFSRSSHTALTDSRSLEHVYPNGHRSYDRDDPHSAT</sequence>
<dbReference type="EMBL" id="CAKXAJ010019488">
    <property type="protein sequence ID" value="CAH2218380.1"/>
    <property type="molecule type" value="Genomic_DNA"/>
</dbReference>
<evidence type="ECO:0000313" key="2">
    <source>
        <dbReference type="EMBL" id="CAH2218380.1"/>
    </source>
</evidence>
<evidence type="ECO:0000313" key="3">
    <source>
        <dbReference type="Proteomes" id="UP000838756"/>
    </source>
</evidence>
<dbReference type="Proteomes" id="UP000838756">
    <property type="component" value="Unassembled WGS sequence"/>
</dbReference>
<evidence type="ECO:0000256" key="1">
    <source>
        <dbReference type="SAM" id="MobiDB-lite"/>
    </source>
</evidence>
<reference evidence="2" key="1">
    <citation type="submission" date="2022-03" db="EMBL/GenBank/DDBJ databases">
        <authorList>
            <person name="Lindestad O."/>
        </authorList>
    </citation>
    <scope>NUCLEOTIDE SEQUENCE</scope>
</reference>
<organism evidence="2 3">
    <name type="scientific">Pararge aegeria aegeria</name>
    <dbReference type="NCBI Taxonomy" id="348720"/>
    <lineage>
        <taxon>Eukaryota</taxon>
        <taxon>Metazoa</taxon>
        <taxon>Ecdysozoa</taxon>
        <taxon>Arthropoda</taxon>
        <taxon>Hexapoda</taxon>
        <taxon>Insecta</taxon>
        <taxon>Pterygota</taxon>
        <taxon>Neoptera</taxon>
        <taxon>Endopterygota</taxon>
        <taxon>Lepidoptera</taxon>
        <taxon>Glossata</taxon>
        <taxon>Ditrysia</taxon>
        <taxon>Papilionoidea</taxon>
        <taxon>Nymphalidae</taxon>
        <taxon>Satyrinae</taxon>
        <taxon>Satyrini</taxon>
        <taxon>Parargina</taxon>
        <taxon>Pararge</taxon>
    </lineage>
</organism>
<proteinExistence type="predicted"/>